<name>A0ACA9NGN1_9GLOM</name>
<proteinExistence type="predicted"/>
<evidence type="ECO:0000313" key="2">
    <source>
        <dbReference type="Proteomes" id="UP000789366"/>
    </source>
</evidence>
<organism evidence="1 2">
    <name type="scientific">Cetraspora pellucida</name>
    <dbReference type="NCBI Taxonomy" id="1433469"/>
    <lineage>
        <taxon>Eukaryota</taxon>
        <taxon>Fungi</taxon>
        <taxon>Fungi incertae sedis</taxon>
        <taxon>Mucoromycota</taxon>
        <taxon>Glomeromycotina</taxon>
        <taxon>Glomeromycetes</taxon>
        <taxon>Diversisporales</taxon>
        <taxon>Gigasporaceae</taxon>
        <taxon>Cetraspora</taxon>
    </lineage>
</organism>
<reference evidence="1" key="1">
    <citation type="submission" date="2021-06" db="EMBL/GenBank/DDBJ databases">
        <authorList>
            <person name="Kallberg Y."/>
            <person name="Tangrot J."/>
            <person name="Rosling A."/>
        </authorList>
    </citation>
    <scope>NUCLEOTIDE SEQUENCE</scope>
    <source>
        <strain evidence="1">28 12/20/2015</strain>
    </source>
</reference>
<feature type="non-terminal residue" evidence="1">
    <location>
        <position position="1"/>
    </location>
</feature>
<keyword evidence="2" id="KW-1185">Reference proteome</keyword>
<dbReference type="Proteomes" id="UP000789366">
    <property type="component" value="Unassembled WGS sequence"/>
</dbReference>
<sequence>FTHQEIGGIFGVNKKTIQRWKYSNKQALKKPPTATIGTQTDLTMEQITEMEQSIIKYQEQITQEQNKVQQKETELANLEKEIQDLQAQVKDKELNEAQKELLGEDYLNIRSKLIELCKALIKKQELQTQITTLTQKRDELQTKYDMEVRTKNELVKDLNFYRQCSFVSVDNTFLEKEENVDFLSKLIEKHNKDVNIVVYTYFYTSDTKKTFAFDLRKLLSDRTRISFNIINSEENILPKLEKVEERKDGGAGEWLEKYYPDKEKTYRIDINQQLAGVLDCGDYEGAIKETKIIPCIPAQDYLNQNYPKNGTCIRKNEEYGDKNFGKTREEIIELDIQEKALERELDLSDFKNLEKLECSDNYLTQIIYPPNPEKITFLHISNNNINPSNLTIFSQFRNLEQLYIVALKTLSNSQNLNKDFLSELTLYKMFRSSVSNMVPCYGISKDTEGNYIMVMKYMTEGNLREYLKKNRELGLERKLEFLKQIIQGLKDIHRIIAYEILTGIPPFATQAHDTGLALQICRGERPQFPAQIKYPQIPSAREIDEIVGEWFEENSRYLKIDTEFYHQLQETKDYNKTLPDEIKYPTYQSQE</sequence>
<evidence type="ECO:0000313" key="1">
    <source>
        <dbReference type="EMBL" id="CAG8653559.1"/>
    </source>
</evidence>
<protein>
    <submittedName>
        <fullName evidence="1">17591_t:CDS:1</fullName>
    </submittedName>
</protein>
<gene>
    <name evidence="1" type="ORF">SPELUC_LOCUS9007</name>
</gene>
<dbReference type="EMBL" id="CAJVPW010014409">
    <property type="protein sequence ID" value="CAG8653559.1"/>
    <property type="molecule type" value="Genomic_DNA"/>
</dbReference>
<feature type="non-terminal residue" evidence="1">
    <location>
        <position position="591"/>
    </location>
</feature>
<accession>A0ACA9NGN1</accession>
<comment type="caution">
    <text evidence="1">The sequence shown here is derived from an EMBL/GenBank/DDBJ whole genome shotgun (WGS) entry which is preliminary data.</text>
</comment>